<reference evidence="3 4" key="1">
    <citation type="submission" date="2022-04" db="EMBL/GenBank/DDBJ databases">
        <title>Diverse halophilic archaea isolated from saline environments.</title>
        <authorList>
            <person name="Cui H.-L."/>
        </authorList>
    </citation>
    <scope>NUCLEOTIDE SEQUENCE [LARGE SCALE GENOMIC DNA]</scope>
    <source>
        <strain evidence="3 4">XZYJT49</strain>
    </source>
</reference>
<evidence type="ECO:0000256" key="1">
    <source>
        <dbReference type="SAM" id="MobiDB-lite"/>
    </source>
</evidence>
<feature type="domain" description="DUF8009" evidence="2">
    <location>
        <begin position="3"/>
        <end position="166"/>
    </location>
</feature>
<gene>
    <name evidence="3" type="ORF">M0R89_01495</name>
</gene>
<sequence length="168" mass="18075">MDDEDPRAIRSVAVTADDAVAAYEARQRSPRRPVLRVTPPFSGRMRARLHDAGPAATGSERVGETGETASDASEAVGDRDPATGALYLPPGRLLDADAIPAFPSPDDTEDALRADPDAEFSVERHRERHVEAVEAWRETVREAIRGEAEIRLAGGGTHRVEVKTLGGD</sequence>
<organism evidence="3 4">
    <name type="scientific">Halorussus limi</name>
    <dbReference type="NCBI Taxonomy" id="2938695"/>
    <lineage>
        <taxon>Archaea</taxon>
        <taxon>Methanobacteriati</taxon>
        <taxon>Methanobacteriota</taxon>
        <taxon>Stenosarchaea group</taxon>
        <taxon>Halobacteria</taxon>
        <taxon>Halobacteriales</taxon>
        <taxon>Haladaptataceae</taxon>
        <taxon>Halorussus</taxon>
    </lineage>
</organism>
<dbReference type="InterPro" id="IPR058322">
    <property type="entry name" value="DUF8009"/>
</dbReference>
<dbReference type="Proteomes" id="UP000830729">
    <property type="component" value="Chromosome"/>
</dbReference>
<feature type="region of interest" description="Disordered" evidence="1">
    <location>
        <begin position="23"/>
        <end position="89"/>
    </location>
</feature>
<keyword evidence="4" id="KW-1185">Reference proteome</keyword>
<dbReference type="Pfam" id="PF26033">
    <property type="entry name" value="DUF8009"/>
    <property type="match status" value="1"/>
</dbReference>
<protein>
    <recommendedName>
        <fullName evidence="2">DUF8009 domain-containing protein</fullName>
    </recommendedName>
</protein>
<dbReference type="EMBL" id="CP096659">
    <property type="protein sequence ID" value="UPV74760.1"/>
    <property type="molecule type" value="Genomic_DNA"/>
</dbReference>
<evidence type="ECO:0000313" key="4">
    <source>
        <dbReference type="Proteomes" id="UP000830729"/>
    </source>
</evidence>
<name>A0A8U0HUR0_9EURY</name>
<dbReference type="AlphaFoldDB" id="A0A8U0HUR0"/>
<dbReference type="KEGG" id="halx:M0R89_01495"/>
<dbReference type="RefSeq" id="WP_248650803.1">
    <property type="nucleotide sequence ID" value="NZ_CP096659.1"/>
</dbReference>
<proteinExistence type="predicted"/>
<evidence type="ECO:0000313" key="3">
    <source>
        <dbReference type="EMBL" id="UPV74760.1"/>
    </source>
</evidence>
<evidence type="ECO:0000259" key="2">
    <source>
        <dbReference type="Pfam" id="PF26033"/>
    </source>
</evidence>
<accession>A0A8U0HUR0</accession>
<dbReference type="GeneID" id="72183832"/>